<dbReference type="Gene3D" id="1.10.357.10">
    <property type="entry name" value="Tetracycline Repressor, domain 2"/>
    <property type="match status" value="1"/>
</dbReference>
<dbReference type="PRINTS" id="PR00455">
    <property type="entry name" value="HTHTETR"/>
</dbReference>
<reference evidence="6" key="1">
    <citation type="submission" date="2020-02" db="EMBL/GenBank/DDBJ databases">
        <authorList>
            <person name="Meier V. D."/>
        </authorList>
    </citation>
    <scope>NUCLEOTIDE SEQUENCE</scope>
    <source>
        <strain evidence="6">AVDCRST_MAG85</strain>
    </source>
</reference>
<keyword evidence="3" id="KW-0804">Transcription</keyword>
<gene>
    <name evidence="6" type="ORF">AVDCRST_MAG85-3009</name>
</gene>
<dbReference type="InterPro" id="IPR009057">
    <property type="entry name" value="Homeodomain-like_sf"/>
</dbReference>
<dbReference type="AlphaFoldDB" id="A0A6J4TGT0"/>
<evidence type="ECO:0000256" key="2">
    <source>
        <dbReference type="ARBA" id="ARBA00023125"/>
    </source>
</evidence>
<dbReference type="InterPro" id="IPR050109">
    <property type="entry name" value="HTH-type_TetR-like_transc_reg"/>
</dbReference>
<accession>A0A6J4TGT0</accession>
<evidence type="ECO:0000256" key="3">
    <source>
        <dbReference type="ARBA" id="ARBA00023163"/>
    </source>
</evidence>
<protein>
    <recommendedName>
        <fullName evidence="5">HTH tetR-type domain-containing protein</fullName>
    </recommendedName>
</protein>
<dbReference type="GO" id="GO:0000976">
    <property type="term" value="F:transcription cis-regulatory region binding"/>
    <property type="evidence" value="ECO:0007669"/>
    <property type="project" value="TreeGrafter"/>
</dbReference>
<feature type="DNA-binding region" description="H-T-H motif" evidence="4">
    <location>
        <begin position="53"/>
        <end position="72"/>
    </location>
</feature>
<evidence type="ECO:0000256" key="1">
    <source>
        <dbReference type="ARBA" id="ARBA00023015"/>
    </source>
</evidence>
<dbReference type="Pfam" id="PF00440">
    <property type="entry name" value="TetR_N"/>
    <property type="match status" value="1"/>
</dbReference>
<evidence type="ECO:0000313" key="6">
    <source>
        <dbReference type="EMBL" id="CAA9522992.1"/>
    </source>
</evidence>
<dbReference type="PROSITE" id="PS50977">
    <property type="entry name" value="HTH_TETR_2"/>
    <property type="match status" value="1"/>
</dbReference>
<organism evidence="6">
    <name type="scientific">uncultured Solirubrobacteraceae bacterium</name>
    <dbReference type="NCBI Taxonomy" id="1162706"/>
    <lineage>
        <taxon>Bacteria</taxon>
        <taxon>Bacillati</taxon>
        <taxon>Actinomycetota</taxon>
        <taxon>Thermoleophilia</taxon>
        <taxon>Solirubrobacterales</taxon>
        <taxon>Solirubrobacteraceae</taxon>
        <taxon>environmental samples</taxon>
    </lineage>
</organism>
<evidence type="ECO:0000259" key="5">
    <source>
        <dbReference type="PROSITE" id="PS50977"/>
    </source>
</evidence>
<dbReference type="EMBL" id="CADCVT010000333">
    <property type="protein sequence ID" value="CAA9522992.1"/>
    <property type="molecule type" value="Genomic_DNA"/>
</dbReference>
<sequence>MSVPHADSLFFRTLEPPEGWEEAGREAVAASQRARMLDAVVRAVGDRGYANATVADIVGLAGVSRRTFYEHFDDKQDCFLAAYRTGVAVVIERVVATTAATPEDDWRERLRVGLAAYTAVLADHATFARTLLIDVLGAGREAVELRQRLYEQFVALFHTLSERAAAIDPAIAPVPDVFLRAVVGGIGELVQQHILSEGAESLEELTPTLVKVAETVIEFGGRRA</sequence>
<keyword evidence="2 4" id="KW-0238">DNA-binding</keyword>
<keyword evidence="1" id="KW-0805">Transcription regulation</keyword>
<proteinExistence type="predicted"/>
<dbReference type="PANTHER" id="PTHR30055">
    <property type="entry name" value="HTH-TYPE TRANSCRIPTIONAL REGULATOR RUTR"/>
    <property type="match status" value="1"/>
</dbReference>
<feature type="domain" description="HTH tetR-type" evidence="5">
    <location>
        <begin position="30"/>
        <end position="90"/>
    </location>
</feature>
<dbReference type="InterPro" id="IPR001647">
    <property type="entry name" value="HTH_TetR"/>
</dbReference>
<name>A0A6J4TGT0_9ACTN</name>
<evidence type="ECO:0000256" key="4">
    <source>
        <dbReference type="PROSITE-ProRule" id="PRU00335"/>
    </source>
</evidence>
<dbReference type="GO" id="GO:0003700">
    <property type="term" value="F:DNA-binding transcription factor activity"/>
    <property type="evidence" value="ECO:0007669"/>
    <property type="project" value="TreeGrafter"/>
</dbReference>
<dbReference type="SUPFAM" id="SSF46689">
    <property type="entry name" value="Homeodomain-like"/>
    <property type="match status" value="1"/>
</dbReference>
<dbReference type="PANTHER" id="PTHR30055:SF234">
    <property type="entry name" value="HTH-TYPE TRANSCRIPTIONAL REGULATOR BETI"/>
    <property type="match status" value="1"/>
</dbReference>